<dbReference type="SUPFAM" id="SSF58104">
    <property type="entry name" value="Methyl-accepting chemotaxis protein (MCP) signaling domain"/>
    <property type="match status" value="1"/>
</dbReference>
<organism evidence="1 2">
    <name type="scientific">Virgibacillus natechei</name>
    <dbReference type="NCBI Taxonomy" id="1216297"/>
    <lineage>
        <taxon>Bacteria</taxon>
        <taxon>Bacillati</taxon>
        <taxon>Bacillota</taxon>
        <taxon>Bacilli</taxon>
        <taxon>Bacillales</taxon>
        <taxon>Bacillaceae</taxon>
        <taxon>Virgibacillus</taxon>
    </lineage>
</organism>
<dbReference type="Gene3D" id="1.10.287.950">
    <property type="entry name" value="Methyl-accepting chemotaxis protein"/>
    <property type="match status" value="1"/>
</dbReference>
<dbReference type="Proteomes" id="UP001519345">
    <property type="component" value="Unassembled WGS sequence"/>
</dbReference>
<dbReference type="RefSeq" id="WP_209462182.1">
    <property type="nucleotide sequence ID" value="NZ_CP110224.1"/>
</dbReference>
<dbReference type="EMBL" id="JAGGKX010000004">
    <property type="protein sequence ID" value="MBP1968960.1"/>
    <property type="molecule type" value="Genomic_DNA"/>
</dbReference>
<proteinExistence type="predicted"/>
<evidence type="ECO:0000313" key="1">
    <source>
        <dbReference type="EMBL" id="MBP1968960.1"/>
    </source>
</evidence>
<protein>
    <submittedName>
        <fullName evidence="1">Methyl-accepting chemotaxis protein</fullName>
    </submittedName>
</protein>
<reference evidence="1 2" key="1">
    <citation type="submission" date="2021-03" db="EMBL/GenBank/DDBJ databases">
        <title>Genomic Encyclopedia of Type Strains, Phase IV (KMG-IV): sequencing the most valuable type-strain genomes for metagenomic binning, comparative biology and taxonomic classification.</title>
        <authorList>
            <person name="Goeker M."/>
        </authorList>
    </citation>
    <scope>NUCLEOTIDE SEQUENCE [LARGE SCALE GENOMIC DNA]</scope>
    <source>
        <strain evidence="1 2">DSM 25609</strain>
    </source>
</reference>
<keyword evidence="2" id="KW-1185">Reference proteome</keyword>
<gene>
    <name evidence="1" type="ORF">J2Z83_001063</name>
</gene>
<sequence length="86" mass="9624">MNKMMDSFTRSTADGEALKDLSLKGKQSMDELTGTKDGFQQSFEKLIGNMDHLVQKLDENNSFTVKIQDIAEQTNLLAVNYPPPTL</sequence>
<comment type="caution">
    <text evidence="1">The sequence shown here is derived from an EMBL/GenBank/DDBJ whole genome shotgun (WGS) entry which is preliminary data.</text>
</comment>
<name>A0ABS4IEB1_9BACI</name>
<accession>A0ABS4IEB1</accession>
<evidence type="ECO:0000313" key="2">
    <source>
        <dbReference type="Proteomes" id="UP001519345"/>
    </source>
</evidence>